<feature type="region of interest" description="Disordered" evidence="1">
    <location>
        <begin position="1"/>
        <end position="63"/>
    </location>
</feature>
<name>A0A7G5CCF6_WOLPI</name>
<feature type="compositionally biased region" description="Polar residues" evidence="1">
    <location>
        <begin position="42"/>
        <end position="55"/>
    </location>
</feature>
<gene>
    <name evidence="2" type="ORF">HC356_02105</name>
</gene>
<dbReference type="AlphaFoldDB" id="A0A7G5CCF6"/>
<dbReference type="RefSeq" id="WP_182183890.1">
    <property type="nucleotide sequence ID" value="NZ_CP050530.1"/>
</dbReference>
<dbReference type="EMBL" id="CP050530">
    <property type="protein sequence ID" value="QMV46890.1"/>
    <property type="molecule type" value="Genomic_DNA"/>
</dbReference>
<organism evidence="2 3">
    <name type="scientific">Wolbachia pipientis</name>
    <dbReference type="NCBI Taxonomy" id="955"/>
    <lineage>
        <taxon>Bacteria</taxon>
        <taxon>Pseudomonadati</taxon>
        <taxon>Pseudomonadota</taxon>
        <taxon>Alphaproteobacteria</taxon>
        <taxon>Rickettsiales</taxon>
        <taxon>Anaplasmataceae</taxon>
        <taxon>Wolbachieae</taxon>
        <taxon>Wolbachia</taxon>
    </lineage>
</organism>
<dbReference type="Proteomes" id="UP000515596">
    <property type="component" value="Chromosome"/>
</dbReference>
<proteinExistence type="predicted"/>
<feature type="compositionally biased region" description="Polar residues" evidence="1">
    <location>
        <begin position="18"/>
        <end position="29"/>
    </location>
</feature>
<feature type="region of interest" description="Disordered" evidence="1">
    <location>
        <begin position="84"/>
        <end position="153"/>
    </location>
</feature>
<evidence type="ECO:0000256" key="1">
    <source>
        <dbReference type="SAM" id="MobiDB-lite"/>
    </source>
</evidence>
<accession>A0A7G5CCF6</accession>
<feature type="compositionally biased region" description="Polar residues" evidence="1">
    <location>
        <begin position="1"/>
        <end position="10"/>
    </location>
</feature>
<protein>
    <submittedName>
        <fullName evidence="2">Uncharacterized protein</fullName>
    </submittedName>
</protein>
<reference evidence="2 3" key="1">
    <citation type="journal article" date="2020" name="Mol. Biol. Evol.">
        <title>Life and death of selfish genes: comparative genomics reveals the dynamic evolution of cytoplasmic incompatibility.</title>
        <authorList>
            <person name="Martinez J."/>
            <person name="Klasson L."/>
            <person name="Welch J."/>
            <person name="Jiggins F.M."/>
        </authorList>
    </citation>
    <scope>NUCLEOTIDE SEQUENCE [LARGE SCALE GENOMIC DNA]</scope>
    <source>
        <strain evidence="2">WNik</strain>
    </source>
</reference>
<feature type="region of interest" description="Disordered" evidence="1">
    <location>
        <begin position="188"/>
        <end position="236"/>
    </location>
</feature>
<evidence type="ECO:0000313" key="2">
    <source>
        <dbReference type="EMBL" id="QMV46890.1"/>
    </source>
</evidence>
<sequence>MSSSEPSSSKGADESMRTGKSTWYVSSSGVEDVNNVEHEKQQVSGECSEANSQEIKSPKKHRGGLSYEEIKLILAEFSPFKRRSVERDTMCSSKSDLVHHVTKKPSLSERSASERKAKSYPPSKETSPVTEACTKNKPGATELEDGGFSNKPKIRALTSVYPTKLQESLDPDQREELLKEWEIKKSSVKAQLPGERSSQASADSGLGKSLERGQSPSLIEEFNDKSLINSRVDSPDIKKHLQEEKEVFV</sequence>
<evidence type="ECO:0000313" key="3">
    <source>
        <dbReference type="Proteomes" id="UP000515596"/>
    </source>
</evidence>